<evidence type="ECO:0000259" key="6">
    <source>
        <dbReference type="PROSITE" id="PS50968"/>
    </source>
</evidence>
<dbReference type="InterPro" id="IPR000089">
    <property type="entry name" value="Biotin_lipoyl"/>
</dbReference>
<dbReference type="PROSITE" id="PS00189">
    <property type="entry name" value="LIPOYL"/>
    <property type="match status" value="1"/>
</dbReference>
<dbReference type="GO" id="GO:0045254">
    <property type="term" value="C:pyruvate dehydrogenase complex"/>
    <property type="evidence" value="ECO:0007669"/>
    <property type="project" value="InterPro"/>
</dbReference>
<dbReference type="SUPFAM" id="SSF51230">
    <property type="entry name" value="Single hybrid motif"/>
    <property type="match status" value="1"/>
</dbReference>
<dbReference type="EnsemblPlants" id="OMERI06G00260.5">
    <property type="protein sequence ID" value="OMERI06G00260.5"/>
    <property type="gene ID" value="OMERI06G00260"/>
</dbReference>
<dbReference type="Proteomes" id="UP000008021">
    <property type="component" value="Chromosome 6"/>
</dbReference>
<dbReference type="GO" id="GO:0050734">
    <property type="term" value="F:hydroxycinnamoyltransferase activity"/>
    <property type="evidence" value="ECO:0007669"/>
    <property type="project" value="UniProtKB-ARBA"/>
</dbReference>
<dbReference type="Pfam" id="PF02817">
    <property type="entry name" value="E3_binding"/>
    <property type="match status" value="1"/>
</dbReference>
<dbReference type="GO" id="GO:0004742">
    <property type="term" value="F:dihydrolipoyllysine-residue acetyltransferase activity"/>
    <property type="evidence" value="ECO:0007669"/>
    <property type="project" value="TreeGrafter"/>
</dbReference>
<sequence length="493" mass="53912">MRRCPRFAHHLRLRSQLLRLRAEASSWLRRAHAILGCERGTVVRHFSSSTCSSLVKEDTVSSSNLHPEYAKKIGGSDFSHDRQSGKELQNFKVSPQEARRASNFMRASKYGMSITANGVHSLFSWWVKKEGDKVSPGEVLCEVETDKATVEMECMEEGYLAKIIHGDGAKEIKVGEIIAVTVEEEEDIGKFKDYKAPSSAESAAPAESKPQSEPTEPKKEKEQPKAPEPKATKTEESFLSEDRTFSSPIARKLAEDNNVPLSSIKGTGPDGRILKADIEDYLASVAKGAKKETAAAPGLGYVDLPNTQIRKVTANRLLHSKQTIPHYYLTVDTRVDKLIKLRSELNPLQDTSGGKKISINDLVIKAAALALRKDADKKGLATIADEVKQLAQRARANSLKPEDYEGGTFTVSNLGGPFGINQFCAIVNPPQSAILAIGSAEKRVIPGAEGQFEVGSFMSATLSCDHRVIDGAIGAEWMKAFKGYIENPTTMLL</sequence>
<feature type="compositionally biased region" description="Basic and acidic residues" evidence="5">
    <location>
        <begin position="215"/>
        <end position="244"/>
    </location>
</feature>
<comment type="similarity">
    <text evidence="1 4">Belongs to the 2-oxoacid dehydrogenase family.</text>
</comment>
<dbReference type="PANTHER" id="PTHR23151">
    <property type="entry name" value="DIHYDROLIPOAMIDE ACETYL/SUCCINYL-TRANSFERASE-RELATED"/>
    <property type="match status" value="1"/>
</dbReference>
<comment type="cofactor">
    <cofactor evidence="4">
        <name>(R)-lipoate</name>
        <dbReference type="ChEBI" id="CHEBI:83088"/>
    </cofactor>
</comment>
<keyword evidence="9" id="KW-1185">Reference proteome</keyword>
<dbReference type="Gene3D" id="2.40.50.100">
    <property type="match status" value="1"/>
</dbReference>
<dbReference type="InterPro" id="IPR003016">
    <property type="entry name" value="2-oxoA_DH_lipoyl-BS"/>
</dbReference>
<dbReference type="Gene3D" id="3.30.559.10">
    <property type="entry name" value="Chloramphenicol acetyltransferase-like domain"/>
    <property type="match status" value="2"/>
</dbReference>
<evidence type="ECO:0000256" key="5">
    <source>
        <dbReference type="SAM" id="MobiDB-lite"/>
    </source>
</evidence>
<dbReference type="Pfam" id="PF00364">
    <property type="entry name" value="Biotin_lipoyl"/>
    <property type="match status" value="1"/>
</dbReference>
<dbReference type="InterPro" id="IPR023213">
    <property type="entry name" value="CAT-like_dom_sf"/>
</dbReference>
<proteinExistence type="inferred from homology"/>
<feature type="domain" description="Lipoyl-binding" evidence="6">
    <location>
        <begin position="102"/>
        <end position="182"/>
    </location>
</feature>
<dbReference type="PANTHER" id="PTHR23151:SF90">
    <property type="entry name" value="DIHYDROLIPOYLLYSINE-RESIDUE ACETYLTRANSFERASE COMPONENT OF PYRUVATE DEHYDROGENASE COMPLEX, MITOCHONDRIAL-RELATED"/>
    <property type="match status" value="1"/>
</dbReference>
<dbReference type="FunFam" id="2.40.50.100:FF:000010">
    <property type="entry name" value="Acetyltransferase component of pyruvate dehydrogenase complex"/>
    <property type="match status" value="1"/>
</dbReference>
<evidence type="ECO:0000256" key="2">
    <source>
        <dbReference type="ARBA" id="ARBA00022823"/>
    </source>
</evidence>
<dbReference type="InterPro" id="IPR011053">
    <property type="entry name" value="Single_hybrid_motif"/>
</dbReference>
<dbReference type="Pfam" id="PF00198">
    <property type="entry name" value="2-oxoacid_dh"/>
    <property type="match status" value="1"/>
</dbReference>
<evidence type="ECO:0000256" key="1">
    <source>
        <dbReference type="ARBA" id="ARBA00007317"/>
    </source>
</evidence>
<dbReference type="InterPro" id="IPR001078">
    <property type="entry name" value="2-oxoacid_DH_actylTfrase"/>
</dbReference>
<dbReference type="GO" id="GO:0006086">
    <property type="term" value="P:pyruvate decarboxylation to acetyl-CoA"/>
    <property type="evidence" value="ECO:0007669"/>
    <property type="project" value="InterPro"/>
</dbReference>
<keyword evidence="4" id="KW-0808">Transferase</keyword>
<feature type="region of interest" description="Disordered" evidence="5">
    <location>
        <begin position="191"/>
        <end position="251"/>
    </location>
</feature>
<name>A0A0E0DVI1_9ORYZ</name>
<reference evidence="8" key="1">
    <citation type="submission" date="2015-04" db="UniProtKB">
        <authorList>
            <consortium name="EnsemblPlants"/>
        </authorList>
    </citation>
    <scope>IDENTIFICATION</scope>
</reference>
<dbReference type="InterPro" id="IPR045257">
    <property type="entry name" value="E2/Pdx1"/>
</dbReference>
<dbReference type="PROSITE" id="PS50968">
    <property type="entry name" value="BIOTINYL_LIPOYL"/>
    <property type="match status" value="1"/>
</dbReference>
<keyword evidence="3" id="KW-0809">Transit peptide</keyword>
<protein>
    <recommendedName>
        <fullName evidence="4">Dihydrolipoamide acetyltransferase component of pyruvate dehydrogenase complex</fullName>
        <ecNumber evidence="4">2.3.1.-</ecNumber>
    </recommendedName>
</protein>
<feature type="compositionally biased region" description="Low complexity" evidence="5">
    <location>
        <begin position="196"/>
        <end position="214"/>
    </location>
</feature>
<dbReference type="FunFam" id="4.10.320.10:FF:000006">
    <property type="entry name" value="Acetyltransferase component of pyruvate dehydrogenase complex"/>
    <property type="match status" value="1"/>
</dbReference>
<keyword evidence="4" id="KW-0012">Acyltransferase</keyword>
<dbReference type="Gramene" id="OMERI06G00260.5">
    <property type="protein sequence ID" value="OMERI06G00260.5"/>
    <property type="gene ID" value="OMERI06G00260"/>
</dbReference>
<reference evidence="8" key="2">
    <citation type="submission" date="2018-05" db="EMBL/GenBank/DDBJ databases">
        <title>OmerRS3 (Oryza meridionalis Reference Sequence Version 3).</title>
        <authorList>
            <person name="Zhang J."/>
            <person name="Kudrna D."/>
            <person name="Lee S."/>
            <person name="Talag J."/>
            <person name="Welchert J."/>
            <person name="Wing R.A."/>
        </authorList>
    </citation>
    <scope>NUCLEOTIDE SEQUENCE [LARGE SCALE GENOMIC DNA]</scope>
    <source>
        <strain evidence="8">cv. OR44</strain>
    </source>
</reference>
<dbReference type="CDD" id="cd06849">
    <property type="entry name" value="lipoyl_domain"/>
    <property type="match status" value="1"/>
</dbReference>
<accession>A0A0E0DVI1</accession>
<organism evidence="8">
    <name type="scientific">Oryza meridionalis</name>
    <dbReference type="NCBI Taxonomy" id="40149"/>
    <lineage>
        <taxon>Eukaryota</taxon>
        <taxon>Viridiplantae</taxon>
        <taxon>Streptophyta</taxon>
        <taxon>Embryophyta</taxon>
        <taxon>Tracheophyta</taxon>
        <taxon>Spermatophyta</taxon>
        <taxon>Magnoliopsida</taxon>
        <taxon>Liliopsida</taxon>
        <taxon>Poales</taxon>
        <taxon>Poaceae</taxon>
        <taxon>BOP clade</taxon>
        <taxon>Oryzoideae</taxon>
        <taxon>Oryzeae</taxon>
        <taxon>Oryzinae</taxon>
        <taxon>Oryza</taxon>
    </lineage>
</organism>
<dbReference type="SUPFAM" id="SSF47005">
    <property type="entry name" value="Peripheral subunit-binding domain of 2-oxo acid dehydrogenase complex"/>
    <property type="match status" value="1"/>
</dbReference>
<evidence type="ECO:0000313" key="8">
    <source>
        <dbReference type="EnsemblPlants" id="OMERI06G00260.5"/>
    </source>
</evidence>
<evidence type="ECO:0000259" key="7">
    <source>
        <dbReference type="PROSITE" id="PS51826"/>
    </source>
</evidence>
<dbReference type="SUPFAM" id="SSF52777">
    <property type="entry name" value="CoA-dependent acyltransferases"/>
    <property type="match status" value="1"/>
</dbReference>
<dbReference type="PROSITE" id="PS51826">
    <property type="entry name" value="PSBD"/>
    <property type="match status" value="1"/>
</dbReference>
<evidence type="ECO:0000313" key="9">
    <source>
        <dbReference type="Proteomes" id="UP000008021"/>
    </source>
</evidence>
<dbReference type="InterPro" id="IPR036625">
    <property type="entry name" value="E3-bd_dom_sf"/>
</dbReference>
<dbReference type="Gene3D" id="4.10.320.10">
    <property type="entry name" value="E3-binding domain"/>
    <property type="match status" value="1"/>
</dbReference>
<feature type="domain" description="Peripheral subunit-binding (PSBD)" evidence="7">
    <location>
        <begin position="245"/>
        <end position="282"/>
    </location>
</feature>
<dbReference type="EC" id="2.3.1.-" evidence="4"/>
<dbReference type="AlphaFoldDB" id="A0A0E0DVI1"/>
<evidence type="ECO:0000256" key="3">
    <source>
        <dbReference type="ARBA" id="ARBA00022946"/>
    </source>
</evidence>
<evidence type="ECO:0000256" key="4">
    <source>
        <dbReference type="RuleBase" id="RU003423"/>
    </source>
</evidence>
<dbReference type="InterPro" id="IPR004167">
    <property type="entry name" value="PSBD"/>
</dbReference>
<keyword evidence="2 4" id="KW-0450">Lipoyl</keyword>